<evidence type="ECO:0000313" key="1">
    <source>
        <dbReference type="Proteomes" id="UP000492821"/>
    </source>
</evidence>
<proteinExistence type="predicted"/>
<protein>
    <submittedName>
        <fullName evidence="2">Secreted protein</fullName>
    </submittedName>
</protein>
<dbReference type="Proteomes" id="UP000492821">
    <property type="component" value="Unassembled WGS sequence"/>
</dbReference>
<dbReference type="WBParaSite" id="Pan_g1870.t1">
    <property type="protein sequence ID" value="Pan_g1870.t1"/>
    <property type="gene ID" value="Pan_g1870"/>
</dbReference>
<keyword evidence="1" id="KW-1185">Reference proteome</keyword>
<dbReference type="AlphaFoldDB" id="A0A7E4VAN9"/>
<evidence type="ECO:0000313" key="2">
    <source>
        <dbReference type="WBParaSite" id="Pan_g1870.t1"/>
    </source>
</evidence>
<sequence>MLTRAVPYHPEAILIPSLLLAMAIVSTTRQRASHLASSASLEHCPSAGSPFIVPFTVGEVHRAPRRSFLHSASFSASLPASSVACIRRRSIRQCQRLTPFKLLLRFAALCLEPALCVPCGLSACVFGSLKDRSLIISDKSPA</sequence>
<organism evidence="1 2">
    <name type="scientific">Panagrellus redivivus</name>
    <name type="common">Microworm</name>
    <dbReference type="NCBI Taxonomy" id="6233"/>
    <lineage>
        <taxon>Eukaryota</taxon>
        <taxon>Metazoa</taxon>
        <taxon>Ecdysozoa</taxon>
        <taxon>Nematoda</taxon>
        <taxon>Chromadorea</taxon>
        <taxon>Rhabditida</taxon>
        <taxon>Tylenchina</taxon>
        <taxon>Panagrolaimomorpha</taxon>
        <taxon>Panagrolaimoidea</taxon>
        <taxon>Panagrolaimidae</taxon>
        <taxon>Panagrellus</taxon>
    </lineage>
</organism>
<reference evidence="2" key="2">
    <citation type="submission" date="2020-10" db="UniProtKB">
        <authorList>
            <consortium name="WormBaseParasite"/>
        </authorList>
    </citation>
    <scope>IDENTIFICATION</scope>
</reference>
<accession>A0A7E4VAN9</accession>
<name>A0A7E4VAN9_PANRE</name>
<reference evidence="1" key="1">
    <citation type="journal article" date="2013" name="Genetics">
        <title>The draft genome and transcriptome of Panagrellus redivivus are shaped by the harsh demands of a free-living lifestyle.</title>
        <authorList>
            <person name="Srinivasan J."/>
            <person name="Dillman A.R."/>
            <person name="Macchietto M.G."/>
            <person name="Heikkinen L."/>
            <person name="Lakso M."/>
            <person name="Fracchia K.M."/>
            <person name="Antoshechkin I."/>
            <person name="Mortazavi A."/>
            <person name="Wong G."/>
            <person name="Sternberg P.W."/>
        </authorList>
    </citation>
    <scope>NUCLEOTIDE SEQUENCE [LARGE SCALE GENOMIC DNA]</scope>
    <source>
        <strain evidence="1">MT8872</strain>
    </source>
</reference>